<keyword evidence="3" id="KW-0547">Nucleotide-binding</keyword>
<sequence>MSAAVGRADSMQVYRDLQILSARPTAAEMGPVPHRLYGTVDAAENFSVGRWLSAATAEITEAWRENRLPVLVGGTGLYFKALTEGM</sequence>
<dbReference type="PANTHER" id="PTHR11088">
    <property type="entry name" value="TRNA DIMETHYLALLYLTRANSFERASE"/>
    <property type="match status" value="1"/>
</dbReference>
<dbReference type="GO" id="GO:0005524">
    <property type="term" value="F:ATP binding"/>
    <property type="evidence" value="ECO:0007669"/>
    <property type="project" value="UniProtKB-KW"/>
</dbReference>
<reference evidence="5 6" key="1">
    <citation type="submission" date="2020-04" db="EMBL/GenBank/DDBJ databases">
        <title>Whole-genome sequencing of Vibrio spp. from China reveals different genetic environments of blaCTX-M-14 among diverse lineages.</title>
        <authorList>
            <person name="Zheng Z."/>
            <person name="Ye L."/>
            <person name="Chen S."/>
        </authorList>
    </citation>
    <scope>NUCLEOTIDE SEQUENCE [LARGE SCALE GENOMIC DNA]</scope>
    <source>
        <strain evidence="5 6">Vb0551</strain>
    </source>
</reference>
<evidence type="ECO:0000313" key="5">
    <source>
        <dbReference type="EMBL" id="NMU81872.1"/>
    </source>
</evidence>
<dbReference type="AlphaFoldDB" id="A0A7Y0SEL2"/>
<evidence type="ECO:0000256" key="2">
    <source>
        <dbReference type="ARBA" id="ARBA00022679"/>
    </source>
</evidence>
<accession>A0A7Y0SEL2</accession>
<dbReference type="InterPro" id="IPR039657">
    <property type="entry name" value="Dimethylallyltransferase"/>
</dbReference>
<keyword evidence="4" id="KW-0067">ATP-binding</keyword>
<evidence type="ECO:0000256" key="1">
    <source>
        <dbReference type="ARBA" id="ARBA00005842"/>
    </source>
</evidence>
<organism evidence="5 6">
    <name type="scientific">Vibrio parahaemolyticus</name>
    <dbReference type="NCBI Taxonomy" id="670"/>
    <lineage>
        <taxon>Bacteria</taxon>
        <taxon>Pseudomonadati</taxon>
        <taxon>Pseudomonadota</taxon>
        <taxon>Gammaproteobacteria</taxon>
        <taxon>Vibrionales</taxon>
        <taxon>Vibrionaceae</taxon>
        <taxon>Vibrio</taxon>
    </lineage>
</organism>
<dbReference type="Pfam" id="PF01715">
    <property type="entry name" value="IPPT"/>
    <property type="match status" value="1"/>
</dbReference>
<gene>
    <name evidence="5" type="ORF">HKB16_03170</name>
</gene>
<dbReference type="GO" id="GO:0052381">
    <property type="term" value="F:tRNA dimethylallyltransferase activity"/>
    <property type="evidence" value="ECO:0007669"/>
    <property type="project" value="TreeGrafter"/>
</dbReference>
<keyword evidence="2 5" id="KW-0808">Transferase</keyword>
<dbReference type="InterPro" id="IPR027417">
    <property type="entry name" value="P-loop_NTPase"/>
</dbReference>
<dbReference type="Gene3D" id="3.40.50.300">
    <property type="entry name" value="P-loop containing nucleotide triphosphate hydrolases"/>
    <property type="match status" value="1"/>
</dbReference>
<dbReference type="EMBL" id="JABCLB010000348">
    <property type="protein sequence ID" value="NMU81872.1"/>
    <property type="molecule type" value="Genomic_DNA"/>
</dbReference>
<comment type="caution">
    <text evidence="5">The sequence shown here is derived from an EMBL/GenBank/DDBJ whole genome shotgun (WGS) entry which is preliminary data.</text>
</comment>
<name>A0A7Y0SEL2_VIBPH</name>
<dbReference type="PANTHER" id="PTHR11088:SF60">
    <property type="entry name" value="TRNA DIMETHYLALLYLTRANSFERASE"/>
    <property type="match status" value="1"/>
</dbReference>
<protein>
    <submittedName>
        <fullName evidence="5">tRNA (Adenosine(37)-N6)-dimethylallyltransferase MiaA</fullName>
    </submittedName>
</protein>
<feature type="non-terminal residue" evidence="5">
    <location>
        <position position="86"/>
    </location>
</feature>
<dbReference type="GO" id="GO:0006400">
    <property type="term" value="P:tRNA modification"/>
    <property type="evidence" value="ECO:0007669"/>
    <property type="project" value="TreeGrafter"/>
</dbReference>
<evidence type="ECO:0000313" key="6">
    <source>
        <dbReference type="Proteomes" id="UP000518904"/>
    </source>
</evidence>
<evidence type="ECO:0000256" key="4">
    <source>
        <dbReference type="ARBA" id="ARBA00022840"/>
    </source>
</evidence>
<dbReference type="Proteomes" id="UP000518904">
    <property type="component" value="Unassembled WGS sequence"/>
</dbReference>
<comment type="similarity">
    <text evidence="1">Belongs to the IPP transferase family.</text>
</comment>
<evidence type="ECO:0000256" key="3">
    <source>
        <dbReference type="ARBA" id="ARBA00022741"/>
    </source>
</evidence>
<proteinExistence type="inferred from homology"/>
<dbReference type="SUPFAM" id="SSF52540">
    <property type="entry name" value="P-loop containing nucleoside triphosphate hydrolases"/>
    <property type="match status" value="1"/>
</dbReference>